<evidence type="ECO:0000313" key="4">
    <source>
        <dbReference type="EMBL" id="SIS87199.1"/>
    </source>
</evidence>
<keyword evidence="5" id="KW-1185">Reference proteome</keyword>
<sequence length="197" mass="20774">MKKLMLVGAVALFTAVNAQETSTEGFAQGNTFITGAVGFNSVKTGNVKENNFTISPSVGYFVTPNVALGARVGYNNGTEDNGVVKSTLDTFTAGVFGRYYWMPASKFSIFAELGVDYATASYDNGIAGSTKAKVNGFGAEFAPGISYFLTNHFALEAKAGVLGYNSVKPDVTGAESTDSFNIGVNLNDIKLGLVYKF</sequence>
<proteinExistence type="predicted"/>
<evidence type="ECO:0000256" key="2">
    <source>
        <dbReference type="SAM" id="SignalP"/>
    </source>
</evidence>
<evidence type="ECO:0000256" key="1">
    <source>
        <dbReference type="ARBA" id="ARBA00022729"/>
    </source>
</evidence>
<protein>
    <submittedName>
        <fullName evidence="4">Outer membrane protein</fullName>
    </submittedName>
</protein>
<reference evidence="5" key="1">
    <citation type="submission" date="2017-01" db="EMBL/GenBank/DDBJ databases">
        <authorList>
            <person name="Varghese N."/>
            <person name="Submissions S."/>
        </authorList>
    </citation>
    <scope>NUCLEOTIDE SEQUENCE [LARGE SCALE GENOMIC DNA]</scope>
    <source>
        <strain evidence="5">DSM 23145</strain>
    </source>
</reference>
<dbReference type="RefSeq" id="WP_076387394.1">
    <property type="nucleotide sequence ID" value="NZ_FTOI01000009.1"/>
</dbReference>
<feature type="chain" id="PRO_5012116938" evidence="2">
    <location>
        <begin position="19"/>
        <end position="197"/>
    </location>
</feature>
<evidence type="ECO:0000313" key="5">
    <source>
        <dbReference type="Proteomes" id="UP000185839"/>
    </source>
</evidence>
<gene>
    <name evidence="4" type="ORF">SAMN05421789_10973</name>
</gene>
<dbReference type="AlphaFoldDB" id="A0A1N7MMN4"/>
<dbReference type="Proteomes" id="UP000185839">
    <property type="component" value="Unassembled WGS sequence"/>
</dbReference>
<dbReference type="InterPro" id="IPR027385">
    <property type="entry name" value="Beta-barrel_OMP"/>
</dbReference>
<dbReference type="Gene3D" id="2.40.160.20">
    <property type="match status" value="1"/>
</dbReference>
<feature type="domain" description="Outer membrane protein beta-barrel" evidence="3">
    <location>
        <begin position="9"/>
        <end position="197"/>
    </location>
</feature>
<organism evidence="4 5">
    <name type="scientific">Kaistella chaponensis</name>
    <dbReference type="NCBI Taxonomy" id="713588"/>
    <lineage>
        <taxon>Bacteria</taxon>
        <taxon>Pseudomonadati</taxon>
        <taxon>Bacteroidota</taxon>
        <taxon>Flavobacteriia</taxon>
        <taxon>Flavobacteriales</taxon>
        <taxon>Weeksellaceae</taxon>
        <taxon>Chryseobacterium group</taxon>
        <taxon>Kaistella</taxon>
    </lineage>
</organism>
<dbReference type="InterPro" id="IPR011250">
    <property type="entry name" value="OMP/PagP_B-barrel"/>
</dbReference>
<dbReference type="STRING" id="713588.SAMN05421789_10973"/>
<feature type="signal peptide" evidence="2">
    <location>
        <begin position="1"/>
        <end position="18"/>
    </location>
</feature>
<dbReference type="Pfam" id="PF13505">
    <property type="entry name" value="OMP_b-brl"/>
    <property type="match status" value="1"/>
</dbReference>
<keyword evidence="1 2" id="KW-0732">Signal</keyword>
<dbReference type="SUPFAM" id="SSF56925">
    <property type="entry name" value="OMPA-like"/>
    <property type="match status" value="1"/>
</dbReference>
<accession>A0A1N7MMN4</accession>
<dbReference type="OrthoDB" id="945117at2"/>
<evidence type="ECO:0000259" key="3">
    <source>
        <dbReference type="Pfam" id="PF13505"/>
    </source>
</evidence>
<name>A0A1N7MMN4_9FLAO</name>
<dbReference type="EMBL" id="FTOI01000009">
    <property type="protein sequence ID" value="SIS87199.1"/>
    <property type="molecule type" value="Genomic_DNA"/>
</dbReference>